<evidence type="ECO:0000313" key="11">
    <source>
        <dbReference type="EMBL" id="KAK1341980.1"/>
    </source>
</evidence>
<feature type="compositionally biased region" description="Basic and acidic residues" evidence="10">
    <location>
        <begin position="474"/>
        <end position="505"/>
    </location>
</feature>
<organism evidence="11 12">
    <name type="scientific">Cnephaeus nilssonii</name>
    <name type="common">Northern bat</name>
    <name type="synonym">Eptesicus nilssonii</name>
    <dbReference type="NCBI Taxonomy" id="3371016"/>
    <lineage>
        <taxon>Eukaryota</taxon>
        <taxon>Metazoa</taxon>
        <taxon>Chordata</taxon>
        <taxon>Craniata</taxon>
        <taxon>Vertebrata</taxon>
        <taxon>Euteleostomi</taxon>
        <taxon>Mammalia</taxon>
        <taxon>Eutheria</taxon>
        <taxon>Laurasiatheria</taxon>
        <taxon>Chiroptera</taxon>
        <taxon>Yangochiroptera</taxon>
        <taxon>Vespertilionidae</taxon>
        <taxon>Cnephaeus</taxon>
    </lineage>
</organism>
<feature type="compositionally biased region" description="Polar residues" evidence="10">
    <location>
        <begin position="514"/>
        <end position="523"/>
    </location>
</feature>
<evidence type="ECO:0000313" key="12">
    <source>
        <dbReference type="Proteomes" id="UP001177744"/>
    </source>
</evidence>
<comment type="subcellular location">
    <subcellularLocation>
        <location evidence="1 9">Membrane</location>
        <topology evidence="1 9">Single-pass type II membrane protein</topology>
    </subcellularLocation>
</comment>
<keyword evidence="4" id="KW-0812">Transmembrane</keyword>
<dbReference type="Pfam" id="PF03567">
    <property type="entry name" value="Sulfotransfer_2"/>
    <property type="match status" value="1"/>
</dbReference>
<dbReference type="PANTHER" id="PTHR12812">
    <property type="entry name" value="HEPARAN SULFATE 6-O-SULFOTRANSFERASE 3"/>
    <property type="match status" value="1"/>
</dbReference>
<dbReference type="GO" id="GO:0017095">
    <property type="term" value="F:heparan sulfate 6-sulfotransferase activity"/>
    <property type="evidence" value="ECO:0007669"/>
    <property type="project" value="TreeGrafter"/>
</dbReference>
<proteinExistence type="inferred from homology"/>
<evidence type="ECO:0000256" key="5">
    <source>
        <dbReference type="ARBA" id="ARBA00022968"/>
    </source>
</evidence>
<keyword evidence="7 9" id="KW-0472">Membrane</keyword>
<comment type="catalytic activity">
    <reaction evidence="9">
        <text>alpha-D-glucosaminyl-[heparan sulfate](n) + 3'-phosphoadenylyl sulfate = 6-sulfo-alpha-D-glucosaminyl-[heparan sulfate](n) + adenosine 3',5'-bisphosphate + H(+)</text>
        <dbReference type="Rhea" id="RHEA:56604"/>
        <dbReference type="Rhea" id="RHEA-COMP:9830"/>
        <dbReference type="Rhea" id="RHEA-COMP:14621"/>
        <dbReference type="ChEBI" id="CHEBI:15378"/>
        <dbReference type="ChEBI" id="CHEBI:58339"/>
        <dbReference type="ChEBI" id="CHEBI:58343"/>
        <dbReference type="ChEBI" id="CHEBI:58388"/>
        <dbReference type="ChEBI" id="CHEBI:140604"/>
    </reaction>
</comment>
<protein>
    <recommendedName>
        <fullName evidence="9">Heparan-sulfate 6-O-sulfotransferase</fullName>
        <ecNumber evidence="9">2.8.2.-</ecNumber>
    </recommendedName>
</protein>
<sequence>MVLEALQAGEQPLDPSVVAIKVYVLRKFPMRPDEAVEEAPRNGGQTKDREARLHKARQTLNLQCTGNLTGRQKPSLLEAPAIHRLLSSIPEVQWMGHGWSLGISSCEVMLLLVHNLLQEHHPWLRGPQPPLSGMIGAGSCLSHPLLAMDLHAPAAGTSPARTHSQHRSLRLHPLLVLAPITPCHQRVQAGPALSAHGSGGGRSGAAGRQGMGGRSGRSQSGSPQGRRRPGHQGKATPHHTSAAATIGSTCLGRPWLPEPRAALGSWGAEGIGGLRRQAHRAAGPAWGNFYYITMLRDPVSRYLSEWKHVQRGATWKTSLHMCDGRSPTPDELPTCYPGDDWSGVSLREFMDCTYNLANNRQVRMLADLSLVGCYNLTFMNESERNTILLQSAKNNLKNMAFFGLTEFQRKTQFLFERTFNLKFISPFTQFNITRASNVEINDGARQRIEELNFLDMQLYEYAKDLFQQRYHHTKQLEHQRDRQKRREERRLQRESRSHRWPKEEGNTEGAVTEDYNSQVVRVT</sequence>
<keyword evidence="12" id="KW-1185">Reference proteome</keyword>
<evidence type="ECO:0000256" key="10">
    <source>
        <dbReference type="SAM" id="MobiDB-lite"/>
    </source>
</evidence>
<evidence type="ECO:0000256" key="7">
    <source>
        <dbReference type="ARBA" id="ARBA00023136"/>
    </source>
</evidence>
<dbReference type="InterPro" id="IPR027417">
    <property type="entry name" value="P-loop_NTPase"/>
</dbReference>
<feature type="region of interest" description="Disordered" evidence="10">
    <location>
        <begin position="473"/>
        <end position="523"/>
    </location>
</feature>
<dbReference type="FunFam" id="3.40.50.300:FF:000852">
    <property type="entry name" value="Heparan-sulfate 6-O-sulfotransferase"/>
    <property type="match status" value="1"/>
</dbReference>
<comment type="function">
    <text evidence="9">6-O-sulfation enzyme which catalyzes the transfer of sulfate from 3'-phosphoadenosine 5'-phosphosulfate (PAPS) to position 6 of the N-sulfoglucosamine residue (GlcNS) of heparan sulfate.</text>
</comment>
<dbReference type="Proteomes" id="UP001177744">
    <property type="component" value="Unassembled WGS sequence"/>
</dbReference>
<accession>A0AA40I2V2</accession>
<evidence type="ECO:0000256" key="3">
    <source>
        <dbReference type="ARBA" id="ARBA00022679"/>
    </source>
</evidence>
<keyword evidence="5 9" id="KW-0735">Signal-anchor</keyword>
<name>A0AA40I2V2_CNENI</name>
<dbReference type="PANTHER" id="PTHR12812:SF3">
    <property type="entry name" value="HEPARAN-SULFATE 6-O-SULFOTRANSFERASE 3"/>
    <property type="match status" value="1"/>
</dbReference>
<keyword evidence="3 9" id="KW-0808">Transferase</keyword>
<comment type="similarity">
    <text evidence="2 9">Belongs to the sulfotransferase 6 family.</text>
</comment>
<evidence type="ECO:0000256" key="9">
    <source>
        <dbReference type="RuleBase" id="RU364122"/>
    </source>
</evidence>
<evidence type="ECO:0000256" key="8">
    <source>
        <dbReference type="ARBA" id="ARBA00023180"/>
    </source>
</evidence>
<keyword evidence="8" id="KW-0325">Glycoprotein</keyword>
<feature type="compositionally biased region" description="Gly residues" evidence="10">
    <location>
        <begin position="197"/>
        <end position="215"/>
    </location>
</feature>
<keyword evidence="6" id="KW-1133">Transmembrane helix</keyword>
<evidence type="ECO:0000256" key="4">
    <source>
        <dbReference type="ARBA" id="ARBA00022692"/>
    </source>
</evidence>
<gene>
    <name evidence="11" type="ORF">QTO34_016732</name>
</gene>
<dbReference type="GO" id="GO:0016020">
    <property type="term" value="C:membrane"/>
    <property type="evidence" value="ECO:0007669"/>
    <property type="project" value="UniProtKB-SubCell"/>
</dbReference>
<dbReference type="InterPro" id="IPR010635">
    <property type="entry name" value="Heparan_SO4-6-sulfoTrfase"/>
</dbReference>
<dbReference type="AlphaFoldDB" id="A0AA40I2V2"/>
<dbReference type="InterPro" id="IPR005331">
    <property type="entry name" value="Sulfotransferase"/>
</dbReference>
<reference evidence="11" key="1">
    <citation type="submission" date="2023-06" db="EMBL/GenBank/DDBJ databases">
        <title>Reference genome for the Northern bat (Eptesicus nilssonii), a most northern bat species.</title>
        <authorList>
            <person name="Laine V.N."/>
            <person name="Pulliainen A.T."/>
            <person name="Lilley T.M."/>
        </authorList>
    </citation>
    <scope>NUCLEOTIDE SEQUENCE</scope>
    <source>
        <strain evidence="11">BLF_Eptnil</strain>
        <tissue evidence="11">Kidney</tissue>
    </source>
</reference>
<evidence type="ECO:0000256" key="2">
    <source>
        <dbReference type="ARBA" id="ARBA00010109"/>
    </source>
</evidence>
<evidence type="ECO:0000256" key="1">
    <source>
        <dbReference type="ARBA" id="ARBA00004606"/>
    </source>
</evidence>
<comment type="caution">
    <text evidence="11">The sequence shown here is derived from an EMBL/GenBank/DDBJ whole genome shotgun (WGS) entry which is preliminary data.</text>
</comment>
<evidence type="ECO:0000256" key="6">
    <source>
        <dbReference type="ARBA" id="ARBA00022989"/>
    </source>
</evidence>
<feature type="region of interest" description="Disordered" evidence="10">
    <location>
        <begin position="190"/>
        <end position="243"/>
    </location>
</feature>
<dbReference type="Gene3D" id="3.40.50.300">
    <property type="entry name" value="P-loop containing nucleotide triphosphate hydrolases"/>
    <property type="match status" value="1"/>
</dbReference>
<dbReference type="EC" id="2.8.2.-" evidence="9"/>
<dbReference type="EMBL" id="JAULJE010000006">
    <property type="protein sequence ID" value="KAK1341980.1"/>
    <property type="molecule type" value="Genomic_DNA"/>
</dbReference>